<organism evidence="1 2">
    <name type="scientific">Cetraspora pellucida</name>
    <dbReference type="NCBI Taxonomy" id="1433469"/>
    <lineage>
        <taxon>Eukaryota</taxon>
        <taxon>Fungi</taxon>
        <taxon>Fungi incertae sedis</taxon>
        <taxon>Mucoromycota</taxon>
        <taxon>Glomeromycotina</taxon>
        <taxon>Glomeromycetes</taxon>
        <taxon>Diversisporales</taxon>
        <taxon>Gigasporaceae</taxon>
        <taxon>Cetraspora</taxon>
    </lineage>
</organism>
<feature type="non-terminal residue" evidence="1">
    <location>
        <position position="1"/>
    </location>
</feature>
<evidence type="ECO:0000313" key="2">
    <source>
        <dbReference type="Proteomes" id="UP000789366"/>
    </source>
</evidence>
<keyword evidence="2" id="KW-1185">Reference proteome</keyword>
<dbReference type="Proteomes" id="UP000789366">
    <property type="component" value="Unassembled WGS sequence"/>
</dbReference>
<accession>A0ACA9QYR6</accession>
<proteinExistence type="predicted"/>
<gene>
    <name evidence="1" type="ORF">SPELUC_LOCUS15668</name>
</gene>
<evidence type="ECO:0000313" key="1">
    <source>
        <dbReference type="EMBL" id="CAG8769266.1"/>
    </source>
</evidence>
<dbReference type="EMBL" id="CAJVPW010053005">
    <property type="protein sequence ID" value="CAG8769266.1"/>
    <property type="molecule type" value="Genomic_DNA"/>
</dbReference>
<protein>
    <submittedName>
        <fullName evidence="1">2648_t:CDS:1</fullName>
    </submittedName>
</protein>
<name>A0ACA9QYR6_9GLOM</name>
<reference evidence="1" key="1">
    <citation type="submission" date="2021-06" db="EMBL/GenBank/DDBJ databases">
        <authorList>
            <person name="Kallberg Y."/>
            <person name="Tangrot J."/>
            <person name="Rosling A."/>
        </authorList>
    </citation>
    <scope>NUCLEOTIDE SEQUENCE</scope>
    <source>
        <strain evidence="1">28 12/20/2015</strain>
    </source>
</reference>
<feature type="non-terminal residue" evidence="1">
    <location>
        <position position="238"/>
    </location>
</feature>
<sequence>NEQQTISIRAHYCRESLRFYLRLLHSKQIIQINSEYPRYKPNNIKPPLHYEHRQKNNGWPNQEGKVMLDSKLTYNKKLRQWTFIWVYGKEVCKNQADYIHVAAIDPEVCTFLTWYSPTIGHGNFGDNDINRIFRLGLVVDDLISRTSKALAKKRNSMKRAQARLRNRIQNLIDEVHKKAALWLTRTFDVIVLPIFDSTRMSRRQKRKINSKTVRKMMSWAHARFKKQLISKMEEFGKI</sequence>
<comment type="caution">
    <text evidence="1">The sequence shown here is derived from an EMBL/GenBank/DDBJ whole genome shotgun (WGS) entry which is preliminary data.</text>
</comment>